<sequence length="554" mass="64275">MQYFIHRINPLSQYIQLDLHIYCHKKETIMLQLPAWRPGRYELANYAQKIRKLEVFKTDVSIAVRKETKDLWTFSADEEGIYTVKYDFHANQMDAGGSWSDDEQLYLNFINFIFEVKGRADEEITVQIDLPPNYTTATALPQIDQHLFRAENFQHLVDSPLIASSSLSHFTYTVEKTTFHIWIQGDIHFDVADLLTTFKEFTCKQIKAFGEFPAEDYHFILQILPYKHYHGVEHQYSTVITLGPAIKLKDKEYLDKLVGVSSHELYHFWNVCRIRPKELMPYNFAKEAYINTGMVAEGVTTYMGDLFLLKSGYYTLEDYLKIIEKLLDREYESYGWQNQSIVSSSLDLWLDGYKTGIPDKKVSIYNRGAMISLCLDLILLDNGSSLHEVMKGMWIRFGKTNIGYSLKDFKDTVLATICDEGLNEFFERYIWGTEDIWPILVDQLRSIGITCDRAPRTSFLEGRLGIMTSDTGVVTKVHIAAPAFEQVMIGDEICHIGGEKFSPDYRSDAAAITMELLRFGREIKIILPHKDTSYYTQHKLRVLETAIKRKYWMS</sequence>
<dbReference type="RefSeq" id="WP_035078076.1">
    <property type="nucleotide sequence ID" value="NZ_JMIH01000028.1"/>
</dbReference>
<dbReference type="STRING" id="1048983.EL17_18995"/>
<dbReference type="OrthoDB" id="9778516at2"/>
<dbReference type="PIRSF" id="PIRSF016493">
    <property type="entry name" value="Glycyl_aminpptds"/>
    <property type="match status" value="1"/>
</dbReference>
<dbReference type="Gene3D" id="1.10.390.10">
    <property type="entry name" value="Neutral Protease Domain 2"/>
    <property type="match status" value="1"/>
</dbReference>
<dbReference type="InterPro" id="IPR024191">
    <property type="entry name" value="Peptidase_M61"/>
</dbReference>
<dbReference type="Pfam" id="PF17899">
    <property type="entry name" value="Peptidase_M61_N"/>
    <property type="match status" value="1"/>
</dbReference>
<evidence type="ECO:0000313" key="4">
    <source>
        <dbReference type="Proteomes" id="UP000027821"/>
    </source>
</evidence>
<dbReference type="Proteomes" id="UP000027821">
    <property type="component" value="Unassembled WGS sequence"/>
</dbReference>
<dbReference type="EMBL" id="JMIH01000028">
    <property type="protein sequence ID" value="KEO72006.1"/>
    <property type="molecule type" value="Genomic_DNA"/>
</dbReference>
<evidence type="ECO:0000313" key="3">
    <source>
        <dbReference type="EMBL" id="KEO72006.1"/>
    </source>
</evidence>
<accession>A0A074KPX6</accession>
<feature type="domain" description="Peptidase M61 N-terminal" evidence="2">
    <location>
        <begin position="3"/>
        <end position="164"/>
    </location>
</feature>
<organism evidence="3 4">
    <name type="scientific">Anditalea andensis</name>
    <dbReference type="NCBI Taxonomy" id="1048983"/>
    <lineage>
        <taxon>Bacteria</taxon>
        <taxon>Pseudomonadati</taxon>
        <taxon>Bacteroidota</taxon>
        <taxon>Cytophagia</taxon>
        <taxon>Cytophagales</taxon>
        <taxon>Cytophagaceae</taxon>
        <taxon>Anditalea</taxon>
    </lineage>
</organism>
<gene>
    <name evidence="3" type="ORF">EL17_18995</name>
</gene>
<keyword evidence="4" id="KW-1185">Reference proteome</keyword>
<dbReference type="AlphaFoldDB" id="A0A074KPX6"/>
<dbReference type="InterPro" id="IPR027268">
    <property type="entry name" value="Peptidase_M4/M1_CTD_sf"/>
</dbReference>
<evidence type="ECO:0000259" key="1">
    <source>
        <dbReference type="Pfam" id="PF05299"/>
    </source>
</evidence>
<proteinExistence type="predicted"/>
<feature type="domain" description="Peptidase M61 catalytic" evidence="1">
    <location>
        <begin position="257"/>
        <end position="371"/>
    </location>
</feature>
<evidence type="ECO:0000259" key="2">
    <source>
        <dbReference type="Pfam" id="PF17899"/>
    </source>
</evidence>
<reference evidence="3 4" key="1">
    <citation type="submission" date="2014-04" db="EMBL/GenBank/DDBJ databases">
        <title>Characterization and application of a salt tolerant electro-active bacterium.</title>
        <authorList>
            <person name="Yang L."/>
            <person name="Wei S."/>
            <person name="Tay Q.X.M."/>
        </authorList>
    </citation>
    <scope>NUCLEOTIDE SEQUENCE [LARGE SCALE GENOMIC DNA]</scope>
    <source>
        <strain evidence="3 4">LY1</strain>
    </source>
</reference>
<protein>
    <submittedName>
        <fullName evidence="3">Peptidase</fullName>
    </submittedName>
</protein>
<dbReference type="eggNOG" id="COG3975">
    <property type="taxonomic scope" value="Bacteria"/>
</dbReference>
<dbReference type="InterPro" id="IPR007963">
    <property type="entry name" value="Peptidase_M61_catalytic"/>
</dbReference>
<dbReference type="InterPro" id="IPR040756">
    <property type="entry name" value="Peptidase_M61_N"/>
</dbReference>
<dbReference type="Pfam" id="PF05299">
    <property type="entry name" value="Peptidase_M61"/>
    <property type="match status" value="1"/>
</dbReference>
<comment type="caution">
    <text evidence="3">The sequence shown here is derived from an EMBL/GenBank/DDBJ whole genome shotgun (WGS) entry which is preliminary data.</text>
</comment>
<name>A0A074KPX6_9BACT</name>
<dbReference type="Gene3D" id="2.60.40.3650">
    <property type="match status" value="1"/>
</dbReference>